<keyword evidence="2" id="KW-1185">Reference proteome</keyword>
<dbReference type="Proteomes" id="UP000263993">
    <property type="component" value="Unassembled WGS sequence"/>
</dbReference>
<name>A0A371B9J3_9BRAD</name>
<proteinExistence type="predicted"/>
<reference evidence="2" key="1">
    <citation type="submission" date="2018-08" db="EMBL/GenBank/DDBJ databases">
        <authorList>
            <person name="Kim S.-J."/>
            <person name="Jung G.-Y."/>
        </authorList>
    </citation>
    <scope>NUCLEOTIDE SEQUENCE [LARGE SCALE GENOMIC DNA]</scope>
    <source>
        <strain evidence="2">GY_H</strain>
    </source>
</reference>
<comment type="caution">
    <text evidence="1">The sequence shown here is derived from an EMBL/GenBank/DDBJ whole genome shotgun (WGS) entry which is preliminary data.</text>
</comment>
<dbReference type="EMBL" id="QRGO01000001">
    <property type="protein sequence ID" value="RDV04279.1"/>
    <property type="molecule type" value="Genomic_DNA"/>
</dbReference>
<evidence type="ECO:0000313" key="1">
    <source>
        <dbReference type="EMBL" id="RDV04279.1"/>
    </source>
</evidence>
<accession>A0A371B9J3</accession>
<evidence type="ECO:0000313" key="2">
    <source>
        <dbReference type="Proteomes" id="UP000263993"/>
    </source>
</evidence>
<dbReference type="AlphaFoldDB" id="A0A371B9J3"/>
<sequence>MRHSSRQLIAVVIHAKAAIEKSLFGKIEAEVLHLALFVDCVALQEEPKHPRVAISWKIRLRIDLPELCTNLDVPELLIRRVIAKLSHSLIGHRRSNFMRHHLGQLFWASSEIALPSIDFRHGLRETDFGLGKIARA</sequence>
<gene>
    <name evidence="1" type="ORF">DXH78_06610</name>
</gene>
<protein>
    <submittedName>
        <fullName evidence="1">Uncharacterized protein</fullName>
    </submittedName>
</protein>
<organism evidence="1 2">
    <name type="scientific">Undibacter mobilis</name>
    <dbReference type="NCBI Taxonomy" id="2292256"/>
    <lineage>
        <taxon>Bacteria</taxon>
        <taxon>Pseudomonadati</taxon>
        <taxon>Pseudomonadota</taxon>
        <taxon>Alphaproteobacteria</taxon>
        <taxon>Hyphomicrobiales</taxon>
        <taxon>Nitrobacteraceae</taxon>
        <taxon>Undibacter</taxon>
    </lineage>
</organism>